<feature type="non-terminal residue" evidence="1">
    <location>
        <position position="1"/>
    </location>
</feature>
<accession>A0A9N9K3D4</accession>
<name>A0A9N9K3D4_9GLOM</name>
<comment type="caution">
    <text evidence="1">The sequence shown here is derived from an EMBL/GenBank/DDBJ whole genome shotgun (WGS) entry which is preliminary data.</text>
</comment>
<keyword evidence="2" id="KW-1185">Reference proteome</keyword>
<feature type="non-terminal residue" evidence="1">
    <location>
        <position position="62"/>
    </location>
</feature>
<evidence type="ECO:0000313" key="1">
    <source>
        <dbReference type="EMBL" id="CAG8809987.1"/>
    </source>
</evidence>
<dbReference type="EMBL" id="CAJVPZ010083484">
    <property type="protein sequence ID" value="CAG8809987.1"/>
    <property type="molecule type" value="Genomic_DNA"/>
</dbReference>
<protein>
    <submittedName>
        <fullName evidence="1">19599_t:CDS:1</fullName>
    </submittedName>
</protein>
<evidence type="ECO:0000313" key="2">
    <source>
        <dbReference type="Proteomes" id="UP000789396"/>
    </source>
</evidence>
<reference evidence="1" key="1">
    <citation type="submission" date="2021-06" db="EMBL/GenBank/DDBJ databases">
        <authorList>
            <person name="Kallberg Y."/>
            <person name="Tangrot J."/>
            <person name="Rosling A."/>
        </authorList>
    </citation>
    <scope>NUCLEOTIDE SEQUENCE</scope>
    <source>
        <strain evidence="1">IN212</strain>
    </source>
</reference>
<dbReference type="AlphaFoldDB" id="A0A9N9K3D4"/>
<sequence length="62" mass="7058">QTWQGKGKLENYGKIIKIITEGVQQEGQDVKTFEGLAPEKVKENQGKTDDLIKVLKELRTEE</sequence>
<organism evidence="1 2">
    <name type="scientific">Racocetra fulgida</name>
    <dbReference type="NCBI Taxonomy" id="60492"/>
    <lineage>
        <taxon>Eukaryota</taxon>
        <taxon>Fungi</taxon>
        <taxon>Fungi incertae sedis</taxon>
        <taxon>Mucoromycota</taxon>
        <taxon>Glomeromycotina</taxon>
        <taxon>Glomeromycetes</taxon>
        <taxon>Diversisporales</taxon>
        <taxon>Gigasporaceae</taxon>
        <taxon>Racocetra</taxon>
    </lineage>
</organism>
<dbReference type="Proteomes" id="UP000789396">
    <property type="component" value="Unassembled WGS sequence"/>
</dbReference>
<gene>
    <name evidence="1" type="ORF">RFULGI_LOCUS18649</name>
</gene>
<proteinExistence type="predicted"/>